<gene>
    <name evidence="2" type="ORF">M0813_25142</name>
</gene>
<sequence length="137" mass="16263">MTNNSDQIMDLTVDLSRFRKVEMEKITTSQEFKKVNWKKNNFHENVQTLKALRDTVEGKRDLVNFFNLHFNKRVKKEEKKKVKKKIKCFLNNNIELSEVVNQKINVSKPNPKLKKGATQQNKQKKSDQTEKGNNFFF</sequence>
<evidence type="ECO:0000313" key="3">
    <source>
        <dbReference type="Proteomes" id="UP001150062"/>
    </source>
</evidence>
<keyword evidence="3" id="KW-1185">Reference proteome</keyword>
<name>A0ABQ8Y361_9EUKA</name>
<proteinExistence type="predicted"/>
<evidence type="ECO:0000256" key="1">
    <source>
        <dbReference type="SAM" id="MobiDB-lite"/>
    </source>
</evidence>
<dbReference type="EMBL" id="JAOAOG010000226">
    <property type="protein sequence ID" value="KAJ6239260.1"/>
    <property type="molecule type" value="Genomic_DNA"/>
</dbReference>
<comment type="caution">
    <text evidence="2">The sequence shown here is derived from an EMBL/GenBank/DDBJ whole genome shotgun (WGS) entry which is preliminary data.</text>
</comment>
<evidence type="ECO:0000313" key="2">
    <source>
        <dbReference type="EMBL" id="KAJ6239260.1"/>
    </source>
</evidence>
<protein>
    <submittedName>
        <fullName evidence="2">Uncharacterized protein</fullName>
    </submittedName>
</protein>
<dbReference type="Proteomes" id="UP001150062">
    <property type="component" value="Unassembled WGS sequence"/>
</dbReference>
<accession>A0ABQ8Y361</accession>
<organism evidence="2 3">
    <name type="scientific">Anaeramoeba flamelloides</name>
    <dbReference type="NCBI Taxonomy" id="1746091"/>
    <lineage>
        <taxon>Eukaryota</taxon>
        <taxon>Metamonada</taxon>
        <taxon>Anaeramoebidae</taxon>
        <taxon>Anaeramoeba</taxon>
    </lineage>
</organism>
<feature type="region of interest" description="Disordered" evidence="1">
    <location>
        <begin position="106"/>
        <end position="137"/>
    </location>
</feature>
<reference evidence="2" key="1">
    <citation type="submission" date="2022-08" db="EMBL/GenBank/DDBJ databases">
        <title>Novel sulfate-reducing endosymbionts in the free-living metamonad Anaeramoeba.</title>
        <authorList>
            <person name="Jerlstrom-Hultqvist J."/>
            <person name="Cepicka I."/>
            <person name="Gallot-Lavallee L."/>
            <person name="Salas-Leiva D."/>
            <person name="Curtis B.A."/>
            <person name="Zahonova K."/>
            <person name="Pipaliya S."/>
            <person name="Dacks J."/>
            <person name="Roger A.J."/>
        </authorList>
    </citation>
    <scope>NUCLEOTIDE SEQUENCE</scope>
    <source>
        <strain evidence="2">Schooner1</strain>
    </source>
</reference>